<gene>
    <name evidence="1" type="ORF">NTEN_LOCUS9280</name>
</gene>
<dbReference type="AlphaFoldDB" id="A0A6H5GKA1"/>
<name>A0A6H5GKA1_9HEMI</name>
<dbReference type="Proteomes" id="UP000479000">
    <property type="component" value="Unassembled WGS sequence"/>
</dbReference>
<dbReference type="EMBL" id="CADCXU010013872">
    <property type="protein sequence ID" value="CAB0003803.1"/>
    <property type="molecule type" value="Genomic_DNA"/>
</dbReference>
<evidence type="ECO:0000313" key="1">
    <source>
        <dbReference type="EMBL" id="CAB0003803.1"/>
    </source>
</evidence>
<accession>A0A6H5GKA1</accession>
<protein>
    <submittedName>
        <fullName evidence="1">Uncharacterized protein</fullName>
    </submittedName>
</protein>
<keyword evidence="2" id="KW-1185">Reference proteome</keyword>
<proteinExistence type="predicted"/>
<evidence type="ECO:0000313" key="2">
    <source>
        <dbReference type="Proteomes" id="UP000479000"/>
    </source>
</evidence>
<reference evidence="1 2" key="1">
    <citation type="submission" date="2020-02" db="EMBL/GenBank/DDBJ databases">
        <authorList>
            <person name="Ferguson B K."/>
        </authorList>
    </citation>
    <scope>NUCLEOTIDE SEQUENCE [LARGE SCALE GENOMIC DNA]</scope>
</reference>
<organism evidence="1 2">
    <name type="scientific">Nesidiocoris tenuis</name>
    <dbReference type="NCBI Taxonomy" id="355587"/>
    <lineage>
        <taxon>Eukaryota</taxon>
        <taxon>Metazoa</taxon>
        <taxon>Ecdysozoa</taxon>
        <taxon>Arthropoda</taxon>
        <taxon>Hexapoda</taxon>
        <taxon>Insecta</taxon>
        <taxon>Pterygota</taxon>
        <taxon>Neoptera</taxon>
        <taxon>Paraneoptera</taxon>
        <taxon>Hemiptera</taxon>
        <taxon>Heteroptera</taxon>
        <taxon>Panheteroptera</taxon>
        <taxon>Cimicomorpha</taxon>
        <taxon>Miridae</taxon>
        <taxon>Dicyphina</taxon>
        <taxon>Nesidiocoris</taxon>
    </lineage>
</organism>
<sequence length="51" mass="5782">MKLIHGGSNRSDIIRAIYHFVVLRQRFARVQAALLHQGICGGLRIRKQGPE</sequence>
<feature type="non-terminal residue" evidence="1">
    <location>
        <position position="51"/>
    </location>
</feature>